<dbReference type="Proteomes" id="UP000003250">
    <property type="component" value="Unassembled WGS sequence"/>
</dbReference>
<sequence length="392" mass="42829">MSANATPRSRPALIAAEMLAGFPGVLREAGLAIEPGRAVCFLQAARIAPLRRISDLARIGRITLTGSPADFPIYDAVFDAWFGQSPTLAAAPDEEDEAPKPSAPRGDQSRADPLEGDAAGKAATDDLGRGRKNFGRVSDADAEMLVRIRRKIARLPHMQSRKWTPSPRGPRIDLARTCRAARATFGETLRMTRMSRPEHPRKLLLLIDVSGSMKAQSEAYLRFAHLLIRERRVECFCFGTSLNRVTAMLRHRDPEEALARLAGIVFDFDGGTRIGSSLDEFLSVSRYAALVRGAVTVILSDGLERGDPAEMVHAVERMARLSHRLVWATPLAADPRYRPLTRAMAGILPHLDDLCDAGSLGALDRLFGRLDAVEHGPRGQAMRRFSITGIAA</sequence>
<evidence type="ECO:0000256" key="1">
    <source>
        <dbReference type="SAM" id="MobiDB-lite"/>
    </source>
</evidence>
<dbReference type="InterPro" id="IPR036465">
    <property type="entry name" value="vWFA_dom_sf"/>
</dbReference>
<organism evidence="3 4">
    <name type="scientific">Mesorhizobium alhagi CCNWXJ12-2</name>
    <dbReference type="NCBI Taxonomy" id="1107882"/>
    <lineage>
        <taxon>Bacteria</taxon>
        <taxon>Pseudomonadati</taxon>
        <taxon>Pseudomonadota</taxon>
        <taxon>Alphaproteobacteria</taxon>
        <taxon>Hyphomicrobiales</taxon>
        <taxon>Phyllobacteriaceae</taxon>
        <taxon>Allomesorhizobium</taxon>
    </lineage>
</organism>
<dbReference type="AlphaFoldDB" id="H0HPR1"/>
<accession>H0HPR1</accession>
<dbReference type="PIRSF" id="PIRSF010256">
    <property type="entry name" value="CoxE_vWa"/>
    <property type="match status" value="1"/>
</dbReference>
<dbReference type="Pfam" id="PF05762">
    <property type="entry name" value="VWA_CoxE"/>
    <property type="match status" value="1"/>
</dbReference>
<evidence type="ECO:0000313" key="3">
    <source>
        <dbReference type="EMBL" id="EHK57286.1"/>
    </source>
</evidence>
<protein>
    <submittedName>
        <fullName evidence="3">VWA containing CoxE family protein</fullName>
    </submittedName>
</protein>
<feature type="domain" description="VWFA" evidence="2">
    <location>
        <begin position="200"/>
        <end position="365"/>
    </location>
</feature>
<dbReference type="PATRIC" id="fig|1107882.3.peg.2105"/>
<gene>
    <name evidence="3" type="ORF">MAXJ12_10705</name>
</gene>
<dbReference type="OrthoDB" id="9790469at2"/>
<dbReference type="SMART" id="SM00327">
    <property type="entry name" value="VWA"/>
    <property type="match status" value="1"/>
</dbReference>
<dbReference type="Gene3D" id="3.40.50.410">
    <property type="entry name" value="von Willebrand factor, type A domain"/>
    <property type="match status" value="1"/>
</dbReference>
<dbReference type="CDD" id="cd00198">
    <property type="entry name" value="vWFA"/>
    <property type="match status" value="1"/>
</dbReference>
<dbReference type="EMBL" id="AHAM01000074">
    <property type="protein sequence ID" value="EHK57286.1"/>
    <property type="molecule type" value="Genomic_DNA"/>
</dbReference>
<dbReference type="SUPFAM" id="SSF53300">
    <property type="entry name" value="vWA-like"/>
    <property type="match status" value="1"/>
</dbReference>
<proteinExistence type="predicted"/>
<reference evidence="3 4" key="1">
    <citation type="journal article" date="2012" name="J. Bacteriol.">
        <title>Draft Genome Sequence of Mesorhizobium alhagi CCNWXJ12-2T, a Novel Salt-Resistant Species Isolated from the Desert of Northwestern China.</title>
        <authorList>
            <person name="Zhou M."/>
            <person name="Chen W."/>
            <person name="Chen H."/>
            <person name="Wei G."/>
        </authorList>
    </citation>
    <scope>NUCLEOTIDE SEQUENCE [LARGE SCALE GENOMIC DNA]</scope>
    <source>
        <strain evidence="3 4">CCNWXJ12-2</strain>
    </source>
</reference>
<evidence type="ECO:0000259" key="2">
    <source>
        <dbReference type="SMART" id="SM00327"/>
    </source>
</evidence>
<keyword evidence="4" id="KW-1185">Reference proteome</keyword>
<dbReference type="InterPro" id="IPR011195">
    <property type="entry name" value="UCP010256"/>
</dbReference>
<feature type="region of interest" description="Disordered" evidence="1">
    <location>
        <begin position="89"/>
        <end position="133"/>
    </location>
</feature>
<dbReference type="InterPro" id="IPR002035">
    <property type="entry name" value="VWF_A"/>
</dbReference>
<evidence type="ECO:0000313" key="4">
    <source>
        <dbReference type="Proteomes" id="UP000003250"/>
    </source>
</evidence>
<dbReference type="PANTHER" id="PTHR39338">
    <property type="entry name" value="BLL5662 PROTEIN-RELATED"/>
    <property type="match status" value="1"/>
</dbReference>
<name>H0HPR1_9HYPH</name>
<dbReference type="RefSeq" id="WP_008835772.1">
    <property type="nucleotide sequence ID" value="NZ_AHAM01000074.1"/>
</dbReference>
<dbReference type="PANTHER" id="PTHR39338:SF6">
    <property type="entry name" value="BLL5662 PROTEIN"/>
    <property type="match status" value="1"/>
</dbReference>
<dbReference type="InterPro" id="IPR008912">
    <property type="entry name" value="Uncharacterised_CoxE"/>
</dbReference>